<sequence>MGKLPNVVPAGLQSLQSIPRQMNMTFDAVELQGMSAAQRAKAIIHLASLLMQAAGVATPKEHNDDER</sequence>
<protein>
    <submittedName>
        <fullName evidence="1">Uncharacterized protein</fullName>
    </submittedName>
</protein>
<dbReference type="EMBL" id="FCOL02000010">
    <property type="protein sequence ID" value="SAL49833.1"/>
    <property type="molecule type" value="Genomic_DNA"/>
</dbReference>
<dbReference type="AlphaFoldDB" id="A0A158I0K6"/>
<organism evidence="1 2">
    <name type="scientific">Caballeronia terrestris</name>
    <dbReference type="NCBI Taxonomy" id="1226301"/>
    <lineage>
        <taxon>Bacteria</taxon>
        <taxon>Pseudomonadati</taxon>
        <taxon>Pseudomonadota</taxon>
        <taxon>Betaproteobacteria</taxon>
        <taxon>Burkholderiales</taxon>
        <taxon>Burkholderiaceae</taxon>
        <taxon>Caballeronia</taxon>
    </lineage>
</organism>
<reference evidence="1" key="1">
    <citation type="submission" date="2016-01" db="EMBL/GenBank/DDBJ databases">
        <authorList>
            <person name="Peeters C."/>
        </authorList>
    </citation>
    <scope>NUCLEOTIDE SEQUENCE [LARGE SCALE GENOMIC DNA]</scope>
    <source>
        <strain evidence="1">LMG 22937</strain>
    </source>
</reference>
<dbReference type="OrthoDB" id="9027726at2"/>
<name>A0A158I0K6_9BURK</name>
<dbReference type="RefSeq" id="WP_087656326.1">
    <property type="nucleotide sequence ID" value="NZ_FCOL02000010.1"/>
</dbReference>
<dbReference type="Proteomes" id="UP000054925">
    <property type="component" value="Unassembled WGS sequence"/>
</dbReference>
<proteinExistence type="predicted"/>
<comment type="caution">
    <text evidence="1">The sequence shown here is derived from an EMBL/GenBank/DDBJ whole genome shotgun (WGS) entry which is preliminary data.</text>
</comment>
<accession>A0A158I0K6</accession>
<evidence type="ECO:0000313" key="2">
    <source>
        <dbReference type="Proteomes" id="UP000054925"/>
    </source>
</evidence>
<evidence type="ECO:0000313" key="1">
    <source>
        <dbReference type="EMBL" id="SAL49833.1"/>
    </source>
</evidence>
<keyword evidence="2" id="KW-1185">Reference proteome</keyword>
<gene>
    <name evidence="1" type="ORF">AWB67_02277</name>
</gene>